<organism evidence="1">
    <name type="scientific">viral metagenome</name>
    <dbReference type="NCBI Taxonomy" id="1070528"/>
    <lineage>
        <taxon>unclassified sequences</taxon>
        <taxon>metagenomes</taxon>
        <taxon>organismal metagenomes</taxon>
    </lineage>
</organism>
<sequence length="97" mass="11191">MSNYDYDDFTISTIDSSSIDLDIPIIDSFSSTIGLKAIAYKRNRIFKELELELELEKEFSSQSNIIDSKQEIIQTSIDYPNTVTYIQIGFICFILFL</sequence>
<reference evidence="1" key="1">
    <citation type="journal article" date="2020" name="Nature">
        <title>Giant virus diversity and host interactions through global metagenomics.</title>
        <authorList>
            <person name="Schulz F."/>
            <person name="Roux S."/>
            <person name="Paez-Espino D."/>
            <person name="Jungbluth S."/>
            <person name="Walsh D.A."/>
            <person name="Denef V.J."/>
            <person name="McMahon K.D."/>
            <person name="Konstantinidis K.T."/>
            <person name="Eloe-Fadrosh E.A."/>
            <person name="Kyrpides N.C."/>
            <person name="Woyke T."/>
        </authorList>
    </citation>
    <scope>NUCLEOTIDE SEQUENCE</scope>
    <source>
        <strain evidence="1">GVMAG-S-3300013014-104</strain>
    </source>
</reference>
<proteinExistence type="predicted"/>
<evidence type="ECO:0000313" key="1">
    <source>
        <dbReference type="EMBL" id="QHU19211.1"/>
    </source>
</evidence>
<dbReference type="AlphaFoldDB" id="A0A6C0KPV2"/>
<dbReference type="EMBL" id="MN740945">
    <property type="protein sequence ID" value="QHU19211.1"/>
    <property type="molecule type" value="Genomic_DNA"/>
</dbReference>
<name>A0A6C0KPV2_9ZZZZ</name>
<protein>
    <submittedName>
        <fullName evidence="1">Uncharacterized protein</fullName>
    </submittedName>
</protein>
<accession>A0A6C0KPV2</accession>